<accession>V8CE75</accession>
<sequence>MAFSTSSAFLGAYMGAFCSVGDCPREYTRVGIGAQYTHLQESRTKQTHSDIYAGYLNLEGGIATKNNRAQFVLSAKLGAGKQNPSLLSPQFVREGVALFGEIRPKVGVNLATKNIPLYLNLAYTFEAYTSRKKGSGGYSYLFHYIGGELDGAIPLGKRVALQYSVGYDWLFYGGYGFGKDSALSAFSLNGEAYSASVGASYFYSEQMEYYLKIIFRYQNLGASKISSEGLGMPELTNAIGMLEMGIGF</sequence>
<organism evidence="1 2">
    <name type="scientific">Helicobacter macacae MIT 99-5501</name>
    <dbReference type="NCBI Taxonomy" id="1357400"/>
    <lineage>
        <taxon>Bacteria</taxon>
        <taxon>Pseudomonadati</taxon>
        <taxon>Campylobacterota</taxon>
        <taxon>Epsilonproteobacteria</taxon>
        <taxon>Campylobacterales</taxon>
        <taxon>Helicobacteraceae</taxon>
        <taxon>Helicobacter</taxon>
    </lineage>
</organism>
<reference evidence="1 2" key="1">
    <citation type="journal article" date="2014" name="Genome Announc.">
        <title>Draft genome sequences of six enterohepatic helicobacter species isolated from humans and one from rhesus macaques.</title>
        <authorList>
            <person name="Shen Z."/>
            <person name="Sheh A."/>
            <person name="Young S.K."/>
            <person name="Abouelliel A."/>
            <person name="Ward D.V."/>
            <person name="Earl A.M."/>
            <person name="Fox J.G."/>
        </authorList>
    </citation>
    <scope>NUCLEOTIDE SEQUENCE [LARGE SCALE GENOMIC DNA]</scope>
    <source>
        <strain evidence="1 2">MIT 99-5501</strain>
    </source>
</reference>
<evidence type="ECO:0000313" key="2">
    <source>
        <dbReference type="Proteomes" id="UP000018731"/>
    </source>
</evidence>
<protein>
    <recommendedName>
        <fullName evidence="3">Outer membrane protein beta-barrel domain-containing protein</fullName>
    </recommendedName>
</protein>
<evidence type="ECO:0008006" key="3">
    <source>
        <dbReference type="Google" id="ProtNLM"/>
    </source>
</evidence>
<dbReference type="RefSeq" id="WP_023927018.1">
    <property type="nucleotide sequence ID" value="NZ_KI669454.1"/>
</dbReference>
<dbReference type="Proteomes" id="UP000018731">
    <property type="component" value="Unassembled WGS sequence"/>
</dbReference>
<proteinExistence type="predicted"/>
<comment type="caution">
    <text evidence="1">The sequence shown here is derived from an EMBL/GenBank/DDBJ whole genome shotgun (WGS) entry which is preliminary data.</text>
</comment>
<dbReference type="OrthoDB" id="5329653at2"/>
<evidence type="ECO:0000313" key="1">
    <source>
        <dbReference type="EMBL" id="ETD25016.1"/>
    </source>
</evidence>
<gene>
    <name evidence="1" type="ORF">HMPREF2086_00351</name>
</gene>
<dbReference type="HOGENOM" id="CLU_1076753_0_0_7"/>
<name>V8CE75_9HELI</name>
<dbReference type="EMBL" id="AZJI01000001">
    <property type="protein sequence ID" value="ETD25016.1"/>
    <property type="molecule type" value="Genomic_DNA"/>
</dbReference>
<keyword evidence="2" id="KW-1185">Reference proteome</keyword>
<dbReference type="PATRIC" id="fig|1357400.3.peg.482"/>
<dbReference type="AlphaFoldDB" id="V8CE75"/>